<dbReference type="EMBL" id="CAJPVJ010000147">
    <property type="protein sequence ID" value="CAG2161464.1"/>
    <property type="molecule type" value="Genomic_DNA"/>
</dbReference>
<dbReference type="InterPro" id="IPR020471">
    <property type="entry name" value="AKR"/>
</dbReference>
<evidence type="ECO:0000256" key="7">
    <source>
        <dbReference type="SAM" id="SignalP"/>
    </source>
</evidence>
<dbReference type="Gene3D" id="3.20.20.100">
    <property type="entry name" value="NADP-dependent oxidoreductase domain"/>
    <property type="match status" value="1"/>
</dbReference>
<feature type="domain" description="NADP-dependent oxidoreductase" evidence="8">
    <location>
        <begin position="34"/>
        <end position="299"/>
    </location>
</feature>
<evidence type="ECO:0000256" key="2">
    <source>
        <dbReference type="ARBA" id="ARBA00022857"/>
    </source>
</evidence>
<dbReference type="AlphaFoldDB" id="A0A7R9LBV6"/>
<evidence type="ECO:0000256" key="4">
    <source>
        <dbReference type="PIRSR" id="PIRSR000097-1"/>
    </source>
</evidence>
<dbReference type="EMBL" id="OC914972">
    <property type="protein sequence ID" value="CAD7637873.1"/>
    <property type="molecule type" value="Genomic_DNA"/>
</dbReference>
<evidence type="ECO:0000313" key="9">
    <source>
        <dbReference type="EMBL" id="CAD7637873.1"/>
    </source>
</evidence>
<gene>
    <name evidence="9" type="ORF">ONB1V03_LOCUS1071</name>
</gene>
<keyword evidence="3" id="KW-0560">Oxidoreductase</keyword>
<evidence type="ECO:0000256" key="6">
    <source>
        <dbReference type="PIRSR" id="PIRSR000097-3"/>
    </source>
</evidence>
<evidence type="ECO:0000256" key="1">
    <source>
        <dbReference type="ARBA" id="ARBA00007905"/>
    </source>
</evidence>
<feature type="site" description="Lowers pKa of active site Tyr" evidence="6">
    <location>
        <position position="95"/>
    </location>
</feature>
<accession>A0A7R9LBV6</accession>
<dbReference type="PIRSF" id="PIRSF000097">
    <property type="entry name" value="AKR"/>
    <property type="match status" value="1"/>
</dbReference>
<evidence type="ECO:0000313" key="10">
    <source>
        <dbReference type="Proteomes" id="UP000728032"/>
    </source>
</evidence>
<dbReference type="OrthoDB" id="416253at2759"/>
<dbReference type="FunFam" id="3.20.20.100:FF:000006">
    <property type="entry name" value="Aldo-keto reductase family 1 member A1"/>
    <property type="match status" value="1"/>
</dbReference>
<keyword evidence="10" id="KW-1185">Reference proteome</keyword>
<feature type="signal peptide" evidence="7">
    <location>
        <begin position="1"/>
        <end position="17"/>
    </location>
</feature>
<dbReference type="GO" id="GO:0016491">
    <property type="term" value="F:oxidoreductase activity"/>
    <property type="evidence" value="ECO:0007669"/>
    <property type="project" value="UniProtKB-KW"/>
</dbReference>
<organism evidence="9">
    <name type="scientific">Oppiella nova</name>
    <dbReference type="NCBI Taxonomy" id="334625"/>
    <lineage>
        <taxon>Eukaryota</taxon>
        <taxon>Metazoa</taxon>
        <taxon>Ecdysozoa</taxon>
        <taxon>Arthropoda</taxon>
        <taxon>Chelicerata</taxon>
        <taxon>Arachnida</taxon>
        <taxon>Acari</taxon>
        <taxon>Acariformes</taxon>
        <taxon>Sarcoptiformes</taxon>
        <taxon>Oribatida</taxon>
        <taxon>Brachypylina</taxon>
        <taxon>Oppioidea</taxon>
        <taxon>Oppiidae</taxon>
        <taxon>Oppiella</taxon>
    </lineage>
</organism>
<dbReference type="Pfam" id="PF00248">
    <property type="entry name" value="Aldo_ket_red"/>
    <property type="match status" value="1"/>
</dbReference>
<dbReference type="InterPro" id="IPR036812">
    <property type="entry name" value="NAD(P)_OxRdtase_dom_sf"/>
</dbReference>
<dbReference type="PROSITE" id="PS00062">
    <property type="entry name" value="ALDOKETO_REDUCTASE_2"/>
    <property type="match status" value="1"/>
</dbReference>
<evidence type="ECO:0000256" key="3">
    <source>
        <dbReference type="ARBA" id="ARBA00023002"/>
    </source>
</evidence>
<dbReference type="Proteomes" id="UP000728032">
    <property type="component" value="Unassembled WGS sequence"/>
</dbReference>
<dbReference type="SUPFAM" id="SSF51430">
    <property type="entry name" value="NAD(P)-linked oxidoreductase"/>
    <property type="match status" value="1"/>
</dbReference>
<feature type="binding site" evidence="5">
    <location>
        <position position="128"/>
    </location>
    <ligand>
        <name>substrate</name>
    </ligand>
</feature>
<evidence type="ECO:0000259" key="8">
    <source>
        <dbReference type="Pfam" id="PF00248"/>
    </source>
</evidence>
<keyword evidence="2" id="KW-0521">NADP</keyword>
<dbReference type="PANTHER" id="PTHR11732">
    <property type="entry name" value="ALDO/KETO REDUCTASE"/>
    <property type="match status" value="1"/>
</dbReference>
<evidence type="ECO:0000256" key="5">
    <source>
        <dbReference type="PIRSR" id="PIRSR000097-2"/>
    </source>
</evidence>
<protein>
    <recommendedName>
        <fullName evidence="8">NADP-dependent oxidoreductase domain-containing protein</fullName>
    </recommendedName>
</protein>
<comment type="similarity">
    <text evidence="1">Belongs to the aldo/keto reductase family.</text>
</comment>
<feature type="active site" description="Proton donor" evidence="4">
    <location>
        <position position="66"/>
    </location>
</feature>
<sequence>MIAKVLVICLAIAMSECLPKTITLNNGKQMPIIGLGTYQATGDVIYSSVINALSVGYRHIDTAYLYDNEKDIGRALKQVFSEGRIKREDVFVVSKLWHTFHSRPLVMEAMHKSLDNLGLDYLDLYLIHFPFGLKEGTNETTPVDEKGRVLFSDVDYIETWKGMEDVYDKGFAKSIGLSNFNSKQIDRILGMARVLPVVNQVECHPYLNQKRLLDFCSQRKIVLTAYSPLGTGRLLNETKVLDIAEKHGVSAAQVLIRYEAQRGIVVIPKATSRKYIEENFHIFNLTLSEQDMKDIDSLNQNLRYNVVDYAKNNKYYPFNEPF</sequence>
<feature type="chain" id="PRO_5035591889" description="NADP-dependent oxidoreductase domain-containing protein" evidence="7">
    <location>
        <begin position="18"/>
        <end position="322"/>
    </location>
</feature>
<dbReference type="PRINTS" id="PR00069">
    <property type="entry name" value="ALDKETRDTASE"/>
</dbReference>
<keyword evidence="7" id="KW-0732">Signal</keyword>
<dbReference type="InterPro" id="IPR018170">
    <property type="entry name" value="Aldo/ket_reductase_CS"/>
</dbReference>
<reference evidence="9" key="1">
    <citation type="submission" date="2020-11" db="EMBL/GenBank/DDBJ databases">
        <authorList>
            <person name="Tran Van P."/>
        </authorList>
    </citation>
    <scope>NUCLEOTIDE SEQUENCE</scope>
</reference>
<name>A0A7R9LBV6_9ACAR</name>
<proteinExistence type="inferred from homology"/>
<dbReference type="PROSITE" id="PS00798">
    <property type="entry name" value="ALDOKETO_REDUCTASE_1"/>
    <property type="match status" value="1"/>
</dbReference>
<dbReference type="InterPro" id="IPR023210">
    <property type="entry name" value="NADP_OxRdtase_dom"/>
</dbReference>